<sequence>MERNTISRLNTIILLAKRILDVCTNDRQDLQDDLRILQRKADNLPYVGGPDGSTDHRTDSELDAIEKQLQSLSAPNCSSSALEYQVGVRQDGDGRGEELRFAVVMETLVVKMEKITKRLERHHANTKGTNGLDRPSQFNTINYGTGIMSVTNNRNSGSSGPVYFGGTQIFTGYRG</sequence>
<dbReference type="RefSeq" id="XP_033659304.1">
    <property type="nucleotide sequence ID" value="XM_033814838.1"/>
</dbReference>
<protein>
    <submittedName>
        <fullName evidence="1">Uncharacterized protein</fullName>
    </submittedName>
</protein>
<proteinExistence type="predicted"/>
<gene>
    <name evidence="1" type="ORF">M409DRAFT_61682</name>
</gene>
<evidence type="ECO:0000313" key="1">
    <source>
        <dbReference type="EMBL" id="KAF2158415.1"/>
    </source>
</evidence>
<dbReference type="Proteomes" id="UP000799537">
    <property type="component" value="Unassembled WGS sequence"/>
</dbReference>
<dbReference type="AlphaFoldDB" id="A0A6A6BUP8"/>
<dbReference type="GeneID" id="54568110"/>
<accession>A0A6A6BUP8</accession>
<dbReference type="EMBL" id="ML993671">
    <property type="protein sequence ID" value="KAF2158415.1"/>
    <property type="molecule type" value="Genomic_DNA"/>
</dbReference>
<evidence type="ECO:0000313" key="2">
    <source>
        <dbReference type="Proteomes" id="UP000799537"/>
    </source>
</evidence>
<name>A0A6A6BUP8_ZASCE</name>
<keyword evidence="2" id="KW-1185">Reference proteome</keyword>
<reference evidence="1" key="1">
    <citation type="journal article" date="2020" name="Stud. Mycol.">
        <title>101 Dothideomycetes genomes: a test case for predicting lifestyles and emergence of pathogens.</title>
        <authorList>
            <person name="Haridas S."/>
            <person name="Albert R."/>
            <person name="Binder M."/>
            <person name="Bloem J."/>
            <person name="Labutti K."/>
            <person name="Salamov A."/>
            <person name="Andreopoulos B."/>
            <person name="Baker S."/>
            <person name="Barry K."/>
            <person name="Bills G."/>
            <person name="Bluhm B."/>
            <person name="Cannon C."/>
            <person name="Castanera R."/>
            <person name="Culley D."/>
            <person name="Daum C."/>
            <person name="Ezra D."/>
            <person name="Gonzalez J."/>
            <person name="Henrissat B."/>
            <person name="Kuo A."/>
            <person name="Liang C."/>
            <person name="Lipzen A."/>
            <person name="Lutzoni F."/>
            <person name="Magnuson J."/>
            <person name="Mondo S."/>
            <person name="Nolan M."/>
            <person name="Ohm R."/>
            <person name="Pangilinan J."/>
            <person name="Park H.-J."/>
            <person name="Ramirez L."/>
            <person name="Alfaro M."/>
            <person name="Sun H."/>
            <person name="Tritt A."/>
            <person name="Yoshinaga Y."/>
            <person name="Zwiers L.-H."/>
            <person name="Turgeon B."/>
            <person name="Goodwin S."/>
            <person name="Spatafora J."/>
            <person name="Crous P."/>
            <person name="Grigoriev I."/>
        </authorList>
    </citation>
    <scope>NUCLEOTIDE SEQUENCE</scope>
    <source>
        <strain evidence="1">ATCC 36951</strain>
    </source>
</reference>
<organism evidence="1 2">
    <name type="scientific">Zasmidium cellare ATCC 36951</name>
    <dbReference type="NCBI Taxonomy" id="1080233"/>
    <lineage>
        <taxon>Eukaryota</taxon>
        <taxon>Fungi</taxon>
        <taxon>Dikarya</taxon>
        <taxon>Ascomycota</taxon>
        <taxon>Pezizomycotina</taxon>
        <taxon>Dothideomycetes</taxon>
        <taxon>Dothideomycetidae</taxon>
        <taxon>Mycosphaerellales</taxon>
        <taxon>Mycosphaerellaceae</taxon>
        <taxon>Zasmidium</taxon>
    </lineage>
</organism>